<dbReference type="InParanoid" id="A0A448YFF2"/>
<evidence type="ECO:0000256" key="2">
    <source>
        <dbReference type="ARBA" id="ARBA00022679"/>
    </source>
</evidence>
<comment type="catalytic activity">
    <reaction evidence="4">
        <text>holo-[ACP] + malonyl-CoA = malonyl-[ACP] + CoA</text>
        <dbReference type="Rhea" id="RHEA:41792"/>
        <dbReference type="Rhea" id="RHEA-COMP:9623"/>
        <dbReference type="Rhea" id="RHEA-COMP:9685"/>
        <dbReference type="ChEBI" id="CHEBI:57287"/>
        <dbReference type="ChEBI" id="CHEBI:57384"/>
        <dbReference type="ChEBI" id="CHEBI:64479"/>
        <dbReference type="ChEBI" id="CHEBI:78449"/>
        <dbReference type="EC" id="2.3.1.39"/>
    </reaction>
</comment>
<name>A0A448YFF2_BRENA</name>
<dbReference type="GO" id="GO:0006633">
    <property type="term" value="P:fatty acid biosynthetic process"/>
    <property type="evidence" value="ECO:0007669"/>
    <property type="project" value="TreeGrafter"/>
</dbReference>
<dbReference type="SUPFAM" id="SSF52151">
    <property type="entry name" value="FabD/lysophospholipase-like"/>
    <property type="match status" value="1"/>
</dbReference>
<keyword evidence="3" id="KW-0012">Acyltransferase</keyword>
<dbReference type="PANTHER" id="PTHR42681:SF1">
    <property type="entry name" value="MALONYL-COA-ACYL CARRIER PROTEIN TRANSACYLASE, MITOCHONDRIAL"/>
    <property type="match status" value="1"/>
</dbReference>
<dbReference type="Pfam" id="PF00698">
    <property type="entry name" value="Acyl_transf_1"/>
    <property type="match status" value="1"/>
</dbReference>
<dbReference type="InterPro" id="IPR014043">
    <property type="entry name" value="Acyl_transferase_dom"/>
</dbReference>
<dbReference type="GO" id="GO:0005739">
    <property type="term" value="C:mitochondrion"/>
    <property type="evidence" value="ECO:0007669"/>
    <property type="project" value="TreeGrafter"/>
</dbReference>
<protein>
    <recommendedName>
        <fullName evidence="1">[acyl-carrier-protein] S-malonyltransferase</fullName>
        <ecNumber evidence="1">2.3.1.39</ecNumber>
    </recommendedName>
</protein>
<evidence type="ECO:0000259" key="5">
    <source>
        <dbReference type="SMART" id="SM00827"/>
    </source>
</evidence>
<dbReference type="InterPro" id="IPR050858">
    <property type="entry name" value="Mal-CoA-ACP_Trans/PKS_FabD"/>
</dbReference>
<dbReference type="InterPro" id="IPR016035">
    <property type="entry name" value="Acyl_Trfase/lysoPLipase"/>
</dbReference>
<proteinExistence type="predicted"/>
<dbReference type="STRING" id="13370.A0A448YFF2"/>
<dbReference type="SMART" id="SM00827">
    <property type="entry name" value="PKS_AT"/>
    <property type="match status" value="1"/>
</dbReference>
<accession>A0A448YFF2</accession>
<dbReference type="EC" id="2.3.1.39" evidence="1"/>
<dbReference type="SUPFAM" id="SSF55048">
    <property type="entry name" value="Probable ACP-binding domain of malonyl-CoA ACP transacylase"/>
    <property type="match status" value="1"/>
</dbReference>
<dbReference type="AlphaFoldDB" id="A0A448YFF2"/>
<feature type="domain" description="Malonyl-CoA:ACP transacylase (MAT)" evidence="5">
    <location>
        <begin position="13"/>
        <end position="316"/>
    </location>
</feature>
<keyword evidence="7" id="KW-1185">Reference proteome</keyword>
<gene>
    <name evidence="6" type="ORF">BRENAR_LOCUS356</name>
</gene>
<dbReference type="Proteomes" id="UP000290900">
    <property type="component" value="Unassembled WGS sequence"/>
</dbReference>
<dbReference type="Gene3D" id="3.40.366.10">
    <property type="entry name" value="Malonyl-Coenzyme A Acyl Carrier Protein, domain 2"/>
    <property type="match status" value="1"/>
</dbReference>
<dbReference type="InterPro" id="IPR016036">
    <property type="entry name" value="Malonyl_transacylase_ACP-bd"/>
</dbReference>
<dbReference type="GO" id="GO:0004314">
    <property type="term" value="F:[acyl-carrier-protein] S-malonyltransferase activity"/>
    <property type="evidence" value="ECO:0007669"/>
    <property type="project" value="UniProtKB-EC"/>
</dbReference>
<dbReference type="PANTHER" id="PTHR42681">
    <property type="entry name" value="MALONYL-COA-ACYL CARRIER PROTEIN TRANSACYLASE, MITOCHONDRIAL"/>
    <property type="match status" value="1"/>
</dbReference>
<evidence type="ECO:0000256" key="1">
    <source>
        <dbReference type="ARBA" id="ARBA00013258"/>
    </source>
</evidence>
<organism evidence="6 7">
    <name type="scientific">Brettanomyces naardenensis</name>
    <name type="common">Yeast</name>
    <dbReference type="NCBI Taxonomy" id="13370"/>
    <lineage>
        <taxon>Eukaryota</taxon>
        <taxon>Fungi</taxon>
        <taxon>Dikarya</taxon>
        <taxon>Ascomycota</taxon>
        <taxon>Saccharomycotina</taxon>
        <taxon>Pichiomycetes</taxon>
        <taxon>Pichiales</taxon>
        <taxon>Pichiaceae</taxon>
        <taxon>Brettanomyces</taxon>
    </lineage>
</organism>
<dbReference type="FunCoup" id="A0A448YFF2">
    <property type="interactions" value="40"/>
</dbReference>
<dbReference type="Gene3D" id="3.30.70.250">
    <property type="entry name" value="Malonyl-CoA ACP transacylase, ACP-binding"/>
    <property type="match status" value="1"/>
</dbReference>
<dbReference type="OrthoDB" id="541883at2759"/>
<evidence type="ECO:0000313" key="7">
    <source>
        <dbReference type="Proteomes" id="UP000290900"/>
    </source>
</evidence>
<sequence length="342" mass="39153">MPTLTTSMKRILVCPGQGKFDFKTLAALSKNSTLKPIEELLERADETIPQLRLSQYIRQPEIIAHDSVVQNHLQQTHVQQPLLILTSYLENEILKVNQGIDLLENADYMIGHSLGEITCLVLQGIIPFERGLQVAYQRGKLMESIVKKEGEEFGMYALLFQPTYYEYMKRILKELDVNIANYNTYSQVVISGVKSQLESNIEELQKIIVSDKVWKTRVKAIDLNVHIPFHHPVLEPIEKSLTDIILGNCSELKVPVISNYDGEIEVEAAKQIKKIIQVTSKPVYFSKCLEHFVKRENTTYEFVHYGSATQGLVKRFYADFEKLGRHAERPNFTNKLIGTNDI</sequence>
<evidence type="ECO:0000256" key="3">
    <source>
        <dbReference type="ARBA" id="ARBA00023315"/>
    </source>
</evidence>
<evidence type="ECO:0000313" key="6">
    <source>
        <dbReference type="EMBL" id="VEU19619.1"/>
    </source>
</evidence>
<dbReference type="InterPro" id="IPR001227">
    <property type="entry name" value="Ac_transferase_dom_sf"/>
</dbReference>
<reference evidence="6 7" key="1">
    <citation type="submission" date="2018-12" db="EMBL/GenBank/DDBJ databases">
        <authorList>
            <person name="Tiukova I."/>
            <person name="Dainat J."/>
        </authorList>
    </citation>
    <scope>NUCLEOTIDE SEQUENCE [LARGE SCALE GENOMIC DNA]</scope>
</reference>
<evidence type="ECO:0000256" key="4">
    <source>
        <dbReference type="ARBA" id="ARBA00048462"/>
    </source>
</evidence>
<keyword evidence="2" id="KW-0808">Transferase</keyword>
<dbReference type="EMBL" id="CAACVR010000001">
    <property type="protein sequence ID" value="VEU19619.1"/>
    <property type="molecule type" value="Genomic_DNA"/>
</dbReference>